<dbReference type="KEGG" id="sarm:DVA86_20465"/>
<dbReference type="GO" id="GO:0043709">
    <property type="term" value="P:cell adhesion involved in single-species biofilm formation"/>
    <property type="evidence" value="ECO:0007669"/>
    <property type="project" value="TreeGrafter"/>
</dbReference>
<dbReference type="Pfam" id="PF00990">
    <property type="entry name" value="GGDEF"/>
    <property type="match status" value="1"/>
</dbReference>
<proteinExistence type="predicted"/>
<dbReference type="AlphaFoldDB" id="A0A345XSQ3"/>
<gene>
    <name evidence="3" type="ORF">DVA86_20465</name>
</gene>
<dbReference type="InterPro" id="IPR050469">
    <property type="entry name" value="Diguanylate_Cyclase"/>
</dbReference>
<evidence type="ECO:0000313" key="4">
    <source>
        <dbReference type="Proteomes" id="UP000254425"/>
    </source>
</evidence>
<dbReference type="PANTHER" id="PTHR45138">
    <property type="entry name" value="REGULATORY COMPONENTS OF SENSORY TRANSDUCTION SYSTEM"/>
    <property type="match status" value="1"/>
</dbReference>
<evidence type="ECO:0000313" key="3">
    <source>
        <dbReference type="EMBL" id="AXK34669.1"/>
    </source>
</evidence>
<dbReference type="GO" id="GO:1902201">
    <property type="term" value="P:negative regulation of bacterial-type flagellum-dependent cell motility"/>
    <property type="evidence" value="ECO:0007669"/>
    <property type="project" value="TreeGrafter"/>
</dbReference>
<dbReference type="Gene3D" id="3.30.70.270">
    <property type="match status" value="1"/>
</dbReference>
<keyword evidence="4" id="KW-1185">Reference proteome</keyword>
<dbReference type="SUPFAM" id="SSF55073">
    <property type="entry name" value="Nucleotide cyclase"/>
    <property type="match status" value="1"/>
</dbReference>
<dbReference type="InterPro" id="IPR029787">
    <property type="entry name" value="Nucleotide_cyclase"/>
</dbReference>
<protein>
    <submittedName>
        <fullName evidence="3">GGDEF domain-containing protein</fullName>
    </submittedName>
</protein>
<name>A0A345XSQ3_9ACTN</name>
<feature type="region of interest" description="Disordered" evidence="1">
    <location>
        <begin position="205"/>
        <end position="225"/>
    </location>
</feature>
<dbReference type="InterPro" id="IPR043128">
    <property type="entry name" value="Rev_trsase/Diguanyl_cyclase"/>
</dbReference>
<dbReference type="Proteomes" id="UP000254425">
    <property type="component" value="Chromosome"/>
</dbReference>
<evidence type="ECO:0000259" key="2">
    <source>
        <dbReference type="PROSITE" id="PS50887"/>
    </source>
</evidence>
<evidence type="ECO:0000256" key="1">
    <source>
        <dbReference type="SAM" id="MobiDB-lite"/>
    </source>
</evidence>
<dbReference type="GO" id="GO:0005886">
    <property type="term" value="C:plasma membrane"/>
    <property type="evidence" value="ECO:0007669"/>
    <property type="project" value="TreeGrafter"/>
</dbReference>
<dbReference type="EMBL" id="CP031320">
    <property type="protein sequence ID" value="AXK34669.1"/>
    <property type="molecule type" value="Genomic_DNA"/>
</dbReference>
<accession>A0A345XSQ3</accession>
<dbReference type="PANTHER" id="PTHR45138:SF9">
    <property type="entry name" value="DIGUANYLATE CYCLASE DGCM-RELATED"/>
    <property type="match status" value="1"/>
</dbReference>
<dbReference type="CDD" id="cd01949">
    <property type="entry name" value="GGDEF"/>
    <property type="match status" value="1"/>
</dbReference>
<dbReference type="NCBIfam" id="TIGR00254">
    <property type="entry name" value="GGDEF"/>
    <property type="match status" value="1"/>
</dbReference>
<organism evidence="3 4">
    <name type="scientific">Streptomyces armeniacus</name>
    <dbReference type="NCBI Taxonomy" id="83291"/>
    <lineage>
        <taxon>Bacteria</taxon>
        <taxon>Bacillati</taxon>
        <taxon>Actinomycetota</taxon>
        <taxon>Actinomycetes</taxon>
        <taxon>Kitasatosporales</taxon>
        <taxon>Streptomycetaceae</taxon>
        <taxon>Streptomyces</taxon>
    </lineage>
</organism>
<dbReference type="PROSITE" id="PS50887">
    <property type="entry name" value="GGDEF"/>
    <property type="match status" value="1"/>
</dbReference>
<dbReference type="InterPro" id="IPR000160">
    <property type="entry name" value="GGDEF_dom"/>
</dbReference>
<sequence length="225" mass="23881">MASNSRVQARIGQRALLLTTAVLPLTGWAAHAAVLHRRLAAARTDPLTGLLRRDAYTARARRILARHGNDALVVMVDQDHLKEINDLYGHAAGDAVLAATASRLTAWAGPRAAVGRLGGDEFAAVLTLPYDDRELHLEQLVRTLHTPVLLEDDQAVDVAASIGAAAQDILGLRDLSTLQRAADAALYDGKHTGRAVLAAKPHTTVPSINGRRAGRPGTSSWGRAA</sequence>
<dbReference type="GO" id="GO:0052621">
    <property type="term" value="F:diguanylate cyclase activity"/>
    <property type="evidence" value="ECO:0007669"/>
    <property type="project" value="TreeGrafter"/>
</dbReference>
<reference evidence="3 4" key="1">
    <citation type="submission" date="2018-07" db="EMBL/GenBank/DDBJ databases">
        <title>Draft genome of the type strain Streptomyces armeniacus ATCC 15676.</title>
        <authorList>
            <person name="Labana P."/>
            <person name="Gosse J.T."/>
            <person name="Boddy C.N."/>
        </authorList>
    </citation>
    <scope>NUCLEOTIDE SEQUENCE [LARGE SCALE GENOMIC DNA]</scope>
    <source>
        <strain evidence="3 4">ATCC 15676</strain>
    </source>
</reference>
<dbReference type="SMART" id="SM00267">
    <property type="entry name" value="GGDEF"/>
    <property type="match status" value="1"/>
</dbReference>
<feature type="domain" description="GGDEF" evidence="2">
    <location>
        <begin position="69"/>
        <end position="202"/>
    </location>
</feature>
<dbReference type="RefSeq" id="WP_208880258.1">
    <property type="nucleotide sequence ID" value="NZ_CP031320.1"/>
</dbReference>